<dbReference type="RefSeq" id="WP_013332151.1">
    <property type="nucleotide sequence ID" value="NC_014532.2"/>
</dbReference>
<keyword evidence="3" id="KW-0328">Glycosyltransferase</keyword>
<dbReference type="Pfam" id="PF10111">
    <property type="entry name" value="Glyco_tranf_2_2"/>
    <property type="match status" value="1"/>
</dbReference>
<reference evidence="2" key="2">
    <citation type="submission" date="2010-05" db="EMBL/GenBank/DDBJ databases">
        <title>Revision and reannotation of the Halomonas elongata DSM 2581(T) genome.</title>
        <authorList>
            <person name="Pfeiffer F."/>
            <person name="Bagyan I."/>
            <person name="Alfaro-Espinoza G."/>
            <person name="Zamora-Lagos M.A."/>
            <person name="Habermann B."/>
            <person name="Oesterhelt D."/>
            <person name="Kunte H.J."/>
        </authorList>
    </citation>
    <scope>NUCLEOTIDE SEQUENCE</scope>
    <source>
        <strain evidence="2">Type strain: DSM 2581</strain>
    </source>
</reference>
<dbReference type="Gene3D" id="3.90.550.10">
    <property type="entry name" value="Spore Coat Polysaccharide Biosynthesis Protein SpsA, Chain A"/>
    <property type="match status" value="1"/>
</dbReference>
<reference evidence="3 5" key="4">
    <citation type="submission" date="2023-11" db="EMBL/GenBank/DDBJ databases">
        <title>MicrobeMod: A computational toolkit for identifying prokaryotic methylation and restriction-modification with nanopore sequencing.</title>
        <authorList>
            <person name="Crits-Christoph A."/>
            <person name="Kang S.C."/>
            <person name="Lee H."/>
            <person name="Ostrov N."/>
        </authorList>
    </citation>
    <scope>NUCLEOTIDE SEQUENCE [LARGE SCALE GENOMIC DNA]</scope>
    <source>
        <strain evidence="3 5">ATCC 33173</strain>
    </source>
</reference>
<dbReference type="CAZy" id="GT2">
    <property type="family name" value="Glycosyltransferase Family 2"/>
</dbReference>
<dbReference type="eggNOG" id="COG4092">
    <property type="taxonomic scope" value="Bacteria"/>
</dbReference>
<accession>E1VC09</accession>
<organism evidence="2 4">
    <name type="scientific">Halomonas elongata (strain ATCC 33173 / DSM 2581 / NBRC 15536 / NCIMB 2198 / 1H9)</name>
    <dbReference type="NCBI Taxonomy" id="768066"/>
    <lineage>
        <taxon>Bacteria</taxon>
        <taxon>Pseudomonadati</taxon>
        <taxon>Pseudomonadota</taxon>
        <taxon>Gammaproteobacteria</taxon>
        <taxon>Oceanospirillales</taxon>
        <taxon>Halomonadaceae</taxon>
        <taxon>Halomonas</taxon>
    </lineage>
</organism>
<dbReference type="CDD" id="cd00761">
    <property type="entry name" value="Glyco_tranf_GTA_type"/>
    <property type="match status" value="1"/>
</dbReference>
<feature type="domain" description="Glycosyltransferase 2-like prokaryotic type" evidence="1">
    <location>
        <begin position="10"/>
        <end position="279"/>
    </location>
</feature>
<keyword evidence="3" id="KW-0808">Transferase</keyword>
<dbReference type="EC" id="2.4.-.-" evidence="3"/>
<dbReference type="GeneID" id="91009701"/>
<dbReference type="SUPFAM" id="SSF53448">
    <property type="entry name" value="Nucleotide-diphospho-sugar transferases"/>
    <property type="match status" value="1"/>
</dbReference>
<evidence type="ECO:0000313" key="5">
    <source>
        <dbReference type="Proteomes" id="UP001322512"/>
    </source>
</evidence>
<reference evidence="2" key="1">
    <citation type="journal article" date="2010" name="Environ. Microbiol.">
        <title>A blueprint of ectoine metabolism from the genome of the industrial producer Halomonas elongata DSM 2581(T).</title>
        <authorList>
            <person name="Schwibbert K."/>
            <person name="Marin-Sanguino A."/>
            <person name="Bagyan I."/>
            <person name="Heidrich G."/>
            <person name="Lentzen G."/>
            <person name="Seitz H."/>
            <person name="Rampp M."/>
            <person name="Schuster S.C."/>
            <person name="Klenk H.P."/>
            <person name="Pfeiffer F."/>
            <person name="Oesterhelt D."/>
            <person name="Kunte H.J."/>
        </authorList>
    </citation>
    <scope>NUCLEOTIDE SEQUENCE</scope>
    <source>
        <strain evidence="2">Type strain: DSM 2581</strain>
    </source>
</reference>
<dbReference type="PANTHER" id="PTHR43685:SF2">
    <property type="entry name" value="GLYCOSYLTRANSFERASE 2-LIKE DOMAIN-CONTAINING PROTEIN"/>
    <property type="match status" value="1"/>
</dbReference>
<protein>
    <submittedName>
        <fullName evidence="2 3">Glycosyltransferase</fullName>
        <ecNumber evidence="3">2.4.-.-</ecNumber>
    </submittedName>
</protein>
<sequence>MEHEQCIAASVIVPLRAKEIEQREILRLTRLLETIPSGFEVIIVDDGSEPVVRRHIRHIVEQRTLRGQVVRGVYLRTRHRRFSLARARNRGALAARSPVVIFHDVDFLALTEVYRRLLEHIHRVELATRPEHFFCVPVAFLTQDGTEHFLEHFEDSKEAWCFRNRDNHPHERMNFLVQGSSCIVTNRADLLAMGGHDEGFKGHGAEDFELLHRLSSLYPIAPRPPEYTRNMGSGPITEYRGFRAYFALYGEECRQQGCTLVHLWHPKRTEKGYYRHKQNFKRLQALMDKDVGRVCSLTYSDRPQIDPRRLLEVN</sequence>
<keyword evidence="5" id="KW-1185">Reference proteome</keyword>
<dbReference type="InterPro" id="IPR029044">
    <property type="entry name" value="Nucleotide-diphossugar_trans"/>
</dbReference>
<dbReference type="Proteomes" id="UP000008707">
    <property type="component" value="Chromosome"/>
</dbReference>
<dbReference type="InterPro" id="IPR050834">
    <property type="entry name" value="Glycosyltransf_2"/>
</dbReference>
<evidence type="ECO:0000313" key="4">
    <source>
        <dbReference type="Proteomes" id="UP000008707"/>
    </source>
</evidence>
<dbReference type="OrthoDB" id="7791059at2"/>
<dbReference type="KEGG" id="hel:HELO_2395"/>
<dbReference type="Proteomes" id="UP001322512">
    <property type="component" value="Chromosome"/>
</dbReference>
<evidence type="ECO:0000313" key="3">
    <source>
        <dbReference type="EMBL" id="WPU48415.1"/>
    </source>
</evidence>
<reference evidence="4" key="3">
    <citation type="journal article" date="2011" name="Environ. Microbiol.">
        <title>A blueprint of ectoine metabolism from the genome of the industrial producer Halomonas elongata DSM 2581(T).</title>
        <authorList>
            <person name="Schwibbert K."/>
            <person name="Marin-Sanguino A."/>
            <person name="Bagyan I."/>
            <person name="Heidrich G."/>
            <person name="Lentzen G."/>
            <person name="Seitz H."/>
            <person name="Rampp M."/>
            <person name="Schuster S.C."/>
            <person name="Klenk H.P."/>
            <person name="Pfeiffer F."/>
            <person name="Oesterhelt D."/>
            <person name="Kunte H.J."/>
        </authorList>
    </citation>
    <scope>NUCLEOTIDE SEQUENCE [LARGE SCALE GENOMIC DNA]</scope>
    <source>
        <strain evidence="4">ATCC 33173 / DSM 2581 / NBRC 15536 / NCIMB 2198 / 1H9</strain>
    </source>
</reference>
<dbReference type="EMBL" id="CP139472">
    <property type="protein sequence ID" value="WPU48415.1"/>
    <property type="molecule type" value="Genomic_DNA"/>
</dbReference>
<dbReference type="EMBL" id="FN869568">
    <property type="protein sequence ID" value="CBV42279.1"/>
    <property type="molecule type" value="Genomic_DNA"/>
</dbReference>
<proteinExistence type="predicted"/>
<gene>
    <name evidence="2" type="ordered locus">HELO_2395</name>
    <name evidence="3" type="ORF">SR933_05870</name>
</gene>
<dbReference type="GO" id="GO:0016757">
    <property type="term" value="F:glycosyltransferase activity"/>
    <property type="evidence" value="ECO:0007669"/>
    <property type="project" value="UniProtKB-KW"/>
</dbReference>
<name>E1VC09_HALED</name>
<dbReference type="AlphaFoldDB" id="E1VC09"/>
<evidence type="ECO:0000313" key="2">
    <source>
        <dbReference type="EMBL" id="CBV42279.1"/>
    </source>
</evidence>
<dbReference type="STRING" id="768066.HELO_2395"/>
<dbReference type="HOGENOM" id="CLU_870878_0_0_6"/>
<dbReference type="PANTHER" id="PTHR43685">
    <property type="entry name" value="GLYCOSYLTRANSFERASE"/>
    <property type="match status" value="1"/>
</dbReference>
<dbReference type="InterPro" id="IPR019290">
    <property type="entry name" value="GlycosylTrfase-like_prok"/>
</dbReference>
<evidence type="ECO:0000259" key="1">
    <source>
        <dbReference type="Pfam" id="PF10111"/>
    </source>
</evidence>